<accession>A0A8J7ME93</accession>
<evidence type="ECO:0000313" key="4">
    <source>
        <dbReference type="Proteomes" id="UP000624703"/>
    </source>
</evidence>
<feature type="transmembrane region" description="Helical" evidence="2">
    <location>
        <begin position="34"/>
        <end position="55"/>
    </location>
</feature>
<keyword evidence="2" id="KW-0812">Transmembrane</keyword>
<comment type="caution">
    <text evidence="3">The sequence shown here is derived from an EMBL/GenBank/DDBJ whole genome shotgun (WGS) entry which is preliminary data.</text>
</comment>
<organism evidence="3 4">
    <name type="scientific">Persicirhabdus sediminis</name>
    <dbReference type="NCBI Taxonomy" id="454144"/>
    <lineage>
        <taxon>Bacteria</taxon>
        <taxon>Pseudomonadati</taxon>
        <taxon>Verrucomicrobiota</taxon>
        <taxon>Verrucomicrobiia</taxon>
        <taxon>Verrucomicrobiales</taxon>
        <taxon>Verrucomicrobiaceae</taxon>
        <taxon>Persicirhabdus</taxon>
    </lineage>
</organism>
<keyword evidence="2" id="KW-1133">Transmembrane helix</keyword>
<evidence type="ECO:0000256" key="1">
    <source>
        <dbReference type="SAM" id="MobiDB-lite"/>
    </source>
</evidence>
<evidence type="ECO:0000313" key="3">
    <source>
        <dbReference type="EMBL" id="MBK1790234.1"/>
    </source>
</evidence>
<keyword evidence="2" id="KW-0472">Membrane</keyword>
<reference evidence="3" key="1">
    <citation type="submission" date="2021-01" db="EMBL/GenBank/DDBJ databases">
        <title>Modified the classification status of verrucomicrobia.</title>
        <authorList>
            <person name="Feng X."/>
        </authorList>
    </citation>
    <scope>NUCLEOTIDE SEQUENCE</scope>
    <source>
        <strain evidence="3">_KCTC 22039</strain>
    </source>
</reference>
<feature type="transmembrane region" description="Helical" evidence="2">
    <location>
        <begin position="293"/>
        <end position="314"/>
    </location>
</feature>
<name>A0A8J7ME93_9BACT</name>
<dbReference type="RefSeq" id="WP_200310272.1">
    <property type="nucleotide sequence ID" value="NZ_JAENIM010000020.1"/>
</dbReference>
<dbReference type="EMBL" id="JAENIM010000020">
    <property type="protein sequence ID" value="MBK1790234.1"/>
    <property type="molecule type" value="Genomic_DNA"/>
</dbReference>
<dbReference type="AlphaFoldDB" id="A0A8J7ME93"/>
<keyword evidence="4" id="KW-1185">Reference proteome</keyword>
<proteinExistence type="predicted"/>
<sequence length="357" mass="39649">MNIIYLIVLIFALSFFSKWIYPRIPNPLPRKWRLCSLGIGLIILAGLIGNTVIHVRDTVLASKLKQSSTTIQVPSYTPSEEEIKNSKPTDWIVLATLVISSDIDDDSKTTILQKKVRYDKGLPKTTINRAGNASSLEIEPGKNISSRSIQVRARASLERSNGGNSSGAGGYSITPGPIGAPNGHLKIGQGPRWFQLIPSAVDGQKLQAYNISWIAKKDDPLKTIPLSDLQDYVKDLPNSLAYRPENLGWELGLPYSSNKPHINRISSWLGLSFMPALAALIFITVASPWDKSFSLTALVVIFIFALSAVDYWALNFSRNIALDSQQAHEQRMRAAHQMQQTFFWQDSAQEALRQCKN</sequence>
<gene>
    <name evidence="3" type="ORF">JIN82_03580</name>
</gene>
<protein>
    <submittedName>
        <fullName evidence="3">Uncharacterized protein</fullName>
    </submittedName>
</protein>
<feature type="region of interest" description="Disordered" evidence="1">
    <location>
        <begin position="153"/>
        <end position="175"/>
    </location>
</feature>
<evidence type="ECO:0000256" key="2">
    <source>
        <dbReference type="SAM" id="Phobius"/>
    </source>
</evidence>
<dbReference type="Proteomes" id="UP000624703">
    <property type="component" value="Unassembled WGS sequence"/>
</dbReference>
<feature type="transmembrane region" description="Helical" evidence="2">
    <location>
        <begin position="268"/>
        <end position="287"/>
    </location>
</feature>